<dbReference type="Proteomes" id="UP000585474">
    <property type="component" value="Unassembled WGS sequence"/>
</dbReference>
<comment type="caution">
    <text evidence="2">The sequence shown here is derived from an EMBL/GenBank/DDBJ whole genome shotgun (WGS) entry which is preliminary data.</text>
</comment>
<dbReference type="InterPro" id="IPR019734">
    <property type="entry name" value="TPR_rpt"/>
</dbReference>
<dbReference type="OrthoDB" id="29013at2759"/>
<dbReference type="SUPFAM" id="SSF48452">
    <property type="entry name" value="TPR-like"/>
    <property type="match status" value="1"/>
</dbReference>
<dbReference type="InterPro" id="IPR011990">
    <property type="entry name" value="TPR-like_helical_dom_sf"/>
</dbReference>
<keyword evidence="1" id="KW-0802">TPR repeat</keyword>
<proteinExistence type="predicted"/>
<evidence type="ECO:0000313" key="3">
    <source>
        <dbReference type="Proteomes" id="UP000585474"/>
    </source>
</evidence>
<keyword evidence="3" id="KW-1185">Reference proteome</keyword>
<evidence type="ECO:0000313" key="2">
    <source>
        <dbReference type="EMBL" id="GFZ14365.1"/>
    </source>
</evidence>
<gene>
    <name evidence="2" type="ORF">Acr_24g0005550</name>
</gene>
<dbReference type="Gene3D" id="1.25.40.10">
    <property type="entry name" value="Tetratricopeptide repeat domain"/>
    <property type="match status" value="1"/>
</dbReference>
<dbReference type="PROSITE" id="PS50005">
    <property type="entry name" value="TPR"/>
    <property type="match status" value="1"/>
</dbReference>
<name>A0A7J0GU47_9ERIC</name>
<reference evidence="2 3" key="1">
    <citation type="submission" date="2019-07" db="EMBL/GenBank/DDBJ databases">
        <title>De Novo Assembly of kiwifruit Actinidia rufa.</title>
        <authorList>
            <person name="Sugita-Konishi S."/>
            <person name="Sato K."/>
            <person name="Mori E."/>
            <person name="Abe Y."/>
            <person name="Kisaki G."/>
            <person name="Hamano K."/>
            <person name="Suezawa K."/>
            <person name="Otani M."/>
            <person name="Fukuda T."/>
            <person name="Manabe T."/>
            <person name="Gomi K."/>
            <person name="Tabuchi M."/>
            <person name="Akimitsu K."/>
            <person name="Kataoka I."/>
        </authorList>
    </citation>
    <scope>NUCLEOTIDE SEQUENCE [LARGE SCALE GENOMIC DNA]</scope>
    <source>
        <strain evidence="3">cv. Fuchu</strain>
    </source>
</reference>
<sequence>MKFDRNLNGTILSLDQLICIPRIRESGNVVLHDAHAATGIICEGRGQLPEALAAYINALLLEPGYVPCKILIGAVLTKMGSKALPVSRSLLSDALRIEPTNRMAWYYLGLVHRDDGRIGDAVDCFQAASMLEESDPIETFSSNF</sequence>
<dbReference type="PANTHER" id="PTHR44102:SF5">
    <property type="entry name" value="PROTEIN NPG1"/>
    <property type="match status" value="1"/>
</dbReference>
<evidence type="ECO:0000256" key="1">
    <source>
        <dbReference type="PROSITE-ProRule" id="PRU00339"/>
    </source>
</evidence>
<dbReference type="EMBL" id="BJWL01000024">
    <property type="protein sequence ID" value="GFZ14365.1"/>
    <property type="molecule type" value="Genomic_DNA"/>
</dbReference>
<organism evidence="2 3">
    <name type="scientific">Actinidia rufa</name>
    <dbReference type="NCBI Taxonomy" id="165716"/>
    <lineage>
        <taxon>Eukaryota</taxon>
        <taxon>Viridiplantae</taxon>
        <taxon>Streptophyta</taxon>
        <taxon>Embryophyta</taxon>
        <taxon>Tracheophyta</taxon>
        <taxon>Spermatophyta</taxon>
        <taxon>Magnoliopsida</taxon>
        <taxon>eudicotyledons</taxon>
        <taxon>Gunneridae</taxon>
        <taxon>Pentapetalae</taxon>
        <taxon>asterids</taxon>
        <taxon>Ericales</taxon>
        <taxon>Actinidiaceae</taxon>
        <taxon>Actinidia</taxon>
    </lineage>
</organism>
<feature type="repeat" description="TPR" evidence="1">
    <location>
        <begin position="102"/>
        <end position="135"/>
    </location>
</feature>
<dbReference type="PANTHER" id="PTHR44102">
    <property type="entry name" value="PROTEIN NPG1"/>
    <property type="match status" value="1"/>
</dbReference>
<dbReference type="InterPro" id="IPR043376">
    <property type="entry name" value="NPG1-like"/>
</dbReference>
<protein>
    <submittedName>
        <fullName evidence="2">Tetratricopeptide repeat (TPR)-containing protein</fullName>
    </submittedName>
</protein>
<dbReference type="AlphaFoldDB" id="A0A7J0GU47"/>
<dbReference type="SMART" id="SM00028">
    <property type="entry name" value="TPR"/>
    <property type="match status" value="2"/>
</dbReference>
<accession>A0A7J0GU47</accession>